<evidence type="ECO:0000313" key="4">
    <source>
        <dbReference type="EMBL" id="MFF5897102.1"/>
    </source>
</evidence>
<comment type="caution">
    <text evidence="4">The sequence shown here is derived from an EMBL/GenBank/DDBJ whole genome shotgun (WGS) entry which is preliminary data.</text>
</comment>
<dbReference type="EMBL" id="JBIBEG010000003">
    <property type="protein sequence ID" value="MFF5897102.1"/>
    <property type="molecule type" value="Genomic_DNA"/>
</dbReference>
<keyword evidence="5" id="KW-1185">Reference proteome</keyword>
<dbReference type="PROSITE" id="PS50110">
    <property type="entry name" value="RESPONSE_REGULATORY"/>
    <property type="match status" value="1"/>
</dbReference>
<organism evidence="4 5">
    <name type="scientific">Streptomyces argenteolus</name>
    <dbReference type="NCBI Taxonomy" id="67274"/>
    <lineage>
        <taxon>Bacteria</taxon>
        <taxon>Bacillati</taxon>
        <taxon>Actinomycetota</taxon>
        <taxon>Actinomycetes</taxon>
        <taxon>Kitasatosporales</taxon>
        <taxon>Streptomycetaceae</taxon>
        <taxon>Streptomyces</taxon>
    </lineage>
</organism>
<dbReference type="SUPFAM" id="SSF52172">
    <property type="entry name" value="CheY-like"/>
    <property type="match status" value="1"/>
</dbReference>
<keyword evidence="1" id="KW-0238">DNA-binding</keyword>
<proteinExistence type="predicted"/>
<protein>
    <submittedName>
        <fullName evidence="4">Response regulator transcription factor</fullName>
    </submittedName>
</protein>
<accession>A0ABW6X4T0</accession>
<dbReference type="CDD" id="cd17535">
    <property type="entry name" value="REC_NarL-like"/>
    <property type="match status" value="1"/>
</dbReference>
<gene>
    <name evidence="4" type="ORF">ACFY8O_14375</name>
</gene>
<dbReference type="Gene3D" id="3.40.50.2300">
    <property type="match status" value="1"/>
</dbReference>
<dbReference type="SMART" id="SM00448">
    <property type="entry name" value="REC"/>
    <property type="match status" value="1"/>
</dbReference>
<keyword evidence="2" id="KW-0597">Phosphoprotein</keyword>
<name>A0ABW6X4T0_9ACTN</name>
<sequence>MTAAPSDSSRGAPFSVLLCDDNVMLLETLSEVIRAQPDMEVVATACDGEEALRLAGRHRPDLVVLDARFPGGGPSVARDMARFSPASRIVAFSAYDDKGSVERMTSAGVSEYVLKGASNRELLAALRRLAECP</sequence>
<feature type="modified residue" description="4-aspartylphosphate" evidence="2">
    <location>
        <position position="66"/>
    </location>
</feature>
<feature type="domain" description="Response regulatory" evidence="3">
    <location>
        <begin position="15"/>
        <end position="130"/>
    </location>
</feature>
<dbReference type="InterPro" id="IPR058245">
    <property type="entry name" value="NreC/VraR/RcsB-like_REC"/>
</dbReference>
<dbReference type="InterPro" id="IPR001789">
    <property type="entry name" value="Sig_transdc_resp-reg_receiver"/>
</dbReference>
<reference evidence="4 5" key="1">
    <citation type="submission" date="2024-10" db="EMBL/GenBank/DDBJ databases">
        <title>The Natural Products Discovery Center: Release of the First 8490 Sequenced Strains for Exploring Actinobacteria Biosynthetic Diversity.</title>
        <authorList>
            <person name="Kalkreuter E."/>
            <person name="Kautsar S.A."/>
            <person name="Yang D."/>
            <person name="Bader C.D."/>
            <person name="Teijaro C.N."/>
            <person name="Fluegel L."/>
            <person name="Davis C.M."/>
            <person name="Simpson J.R."/>
            <person name="Lauterbach L."/>
            <person name="Steele A.D."/>
            <person name="Gui C."/>
            <person name="Meng S."/>
            <person name="Li G."/>
            <person name="Viehrig K."/>
            <person name="Ye F."/>
            <person name="Su P."/>
            <person name="Kiefer A.F."/>
            <person name="Nichols A."/>
            <person name="Cepeda A.J."/>
            <person name="Yan W."/>
            <person name="Fan B."/>
            <person name="Jiang Y."/>
            <person name="Adhikari A."/>
            <person name="Zheng C.-J."/>
            <person name="Schuster L."/>
            <person name="Cowan T.M."/>
            <person name="Smanski M.J."/>
            <person name="Chevrette M.G."/>
            <person name="De Carvalho L.P.S."/>
            <person name="Shen B."/>
        </authorList>
    </citation>
    <scope>NUCLEOTIDE SEQUENCE [LARGE SCALE GENOMIC DNA]</scope>
    <source>
        <strain evidence="4 5">NPDC012540</strain>
    </source>
</reference>
<evidence type="ECO:0000256" key="1">
    <source>
        <dbReference type="ARBA" id="ARBA00023125"/>
    </source>
</evidence>
<dbReference type="RefSeq" id="WP_387901862.1">
    <property type="nucleotide sequence ID" value="NZ_JBIBEG010000003.1"/>
</dbReference>
<evidence type="ECO:0000256" key="2">
    <source>
        <dbReference type="PROSITE-ProRule" id="PRU00169"/>
    </source>
</evidence>
<dbReference type="InterPro" id="IPR039420">
    <property type="entry name" value="WalR-like"/>
</dbReference>
<dbReference type="Pfam" id="PF00072">
    <property type="entry name" value="Response_reg"/>
    <property type="match status" value="1"/>
</dbReference>
<evidence type="ECO:0000259" key="3">
    <source>
        <dbReference type="PROSITE" id="PS50110"/>
    </source>
</evidence>
<dbReference type="InterPro" id="IPR011006">
    <property type="entry name" value="CheY-like_superfamily"/>
</dbReference>
<dbReference type="PANTHER" id="PTHR43214">
    <property type="entry name" value="TWO-COMPONENT RESPONSE REGULATOR"/>
    <property type="match status" value="1"/>
</dbReference>
<evidence type="ECO:0000313" key="5">
    <source>
        <dbReference type="Proteomes" id="UP001602322"/>
    </source>
</evidence>
<dbReference type="Proteomes" id="UP001602322">
    <property type="component" value="Unassembled WGS sequence"/>
</dbReference>